<protein>
    <recommendedName>
        <fullName evidence="6">3'-5' exonuclease domain-containing protein</fullName>
    </recommendedName>
</protein>
<dbReference type="PANTHER" id="PTHR47765:SF2">
    <property type="entry name" value="EXONUCLEASE MUT-7 HOMOLOG"/>
    <property type="match status" value="1"/>
</dbReference>
<dbReference type="EMBL" id="JAACJM010000157">
    <property type="protein sequence ID" value="KAF5342768.1"/>
    <property type="molecule type" value="Genomic_DNA"/>
</dbReference>
<evidence type="ECO:0000256" key="1">
    <source>
        <dbReference type="SAM" id="MobiDB-lite"/>
    </source>
</evidence>
<dbReference type="InterPro" id="IPR046616">
    <property type="entry name" value="DUF6729"/>
</dbReference>
<dbReference type="GO" id="GO:0006139">
    <property type="term" value="P:nucleobase-containing compound metabolic process"/>
    <property type="evidence" value="ECO:0007669"/>
    <property type="project" value="InterPro"/>
</dbReference>
<dbReference type="InterPro" id="IPR012337">
    <property type="entry name" value="RNaseH-like_sf"/>
</dbReference>
<comment type="caution">
    <text evidence="4">The sequence shown here is derived from an EMBL/GenBank/DDBJ whole genome shotgun (WGS) entry which is preliminary data.</text>
</comment>
<dbReference type="PANTHER" id="PTHR47765">
    <property type="entry name" value="3'-5' EXONUCLEASE DOMAIN-CONTAINING PROTEIN"/>
    <property type="match status" value="1"/>
</dbReference>
<feature type="compositionally biased region" description="Acidic residues" evidence="1">
    <location>
        <begin position="855"/>
        <end position="877"/>
    </location>
</feature>
<dbReference type="InterPro" id="IPR036397">
    <property type="entry name" value="RNaseH_sf"/>
</dbReference>
<feature type="region of interest" description="Disordered" evidence="1">
    <location>
        <begin position="1"/>
        <end position="48"/>
    </location>
</feature>
<name>A0A8H5CJQ8_9AGAR</name>
<feature type="region of interest" description="Disordered" evidence="1">
    <location>
        <begin position="61"/>
        <end position="122"/>
    </location>
</feature>
<feature type="compositionally biased region" description="Polar residues" evidence="1">
    <location>
        <begin position="63"/>
        <end position="86"/>
    </location>
</feature>
<dbReference type="InterPro" id="IPR002562">
    <property type="entry name" value="3'-5'_exonuclease_dom"/>
</dbReference>
<gene>
    <name evidence="4" type="ORF">D9758_017029</name>
</gene>
<proteinExistence type="predicted"/>
<evidence type="ECO:0008006" key="6">
    <source>
        <dbReference type="Google" id="ProtNLM"/>
    </source>
</evidence>
<evidence type="ECO:0000313" key="5">
    <source>
        <dbReference type="Proteomes" id="UP000559256"/>
    </source>
</evidence>
<accession>A0A8H5CJQ8</accession>
<evidence type="ECO:0000259" key="3">
    <source>
        <dbReference type="Pfam" id="PF20499"/>
    </source>
</evidence>
<evidence type="ECO:0000259" key="2">
    <source>
        <dbReference type="Pfam" id="PF01612"/>
    </source>
</evidence>
<dbReference type="SUPFAM" id="SSF53098">
    <property type="entry name" value="Ribonuclease H-like"/>
    <property type="match status" value="1"/>
</dbReference>
<organism evidence="4 5">
    <name type="scientific">Tetrapyrgos nigripes</name>
    <dbReference type="NCBI Taxonomy" id="182062"/>
    <lineage>
        <taxon>Eukaryota</taxon>
        <taxon>Fungi</taxon>
        <taxon>Dikarya</taxon>
        <taxon>Basidiomycota</taxon>
        <taxon>Agaricomycotina</taxon>
        <taxon>Agaricomycetes</taxon>
        <taxon>Agaricomycetidae</taxon>
        <taxon>Agaricales</taxon>
        <taxon>Marasmiineae</taxon>
        <taxon>Marasmiaceae</taxon>
        <taxon>Tetrapyrgos</taxon>
    </lineage>
</organism>
<dbReference type="Gene3D" id="3.30.420.10">
    <property type="entry name" value="Ribonuclease H-like superfamily/Ribonuclease H"/>
    <property type="match status" value="1"/>
</dbReference>
<sequence length="1456" mass="164106">MSGKKRGRPPGVLNQSGHSAGGARPNAGRKPSQSATSSSSSNKSGGIPIRIFPIFNTVRRSQDTPSTQDNANANSEVDQSTVNSEQPFPFLPEHTSFENLDSIPMDGQEASEKPIEDNIPADDTEGIINTYLHSVRDKLAKSLNQNIMPFCYMENSFWVESPDPIFAMRHAAKSDQGLNPAPYYRPKVFVWLPQTIDRSPLTCQNSDCSHYHDPVYRLKDKGWLDTPIARKVIGLDSNYYIMTKRFYCPKDASGGCGQSWVLYHPDILKQLEPALADRFPAFLTHRSAIDKTLLALIRTGIAHRVSSSAWEEILRELHVREHDIWELHYLQTIQHEQMLDTKNSRPLKQYPPFSAFSDKGNMLDIHLPKITSIMCIWILWRALDLVLINWDHSFKVPKYMMRLNGVVVFVGLFTVLNEFGQIRYQAFVPTKSLTHIRAGMKAITKSLQEHGHPQPILGFTDNVGADLQTFMECIPSLGKNVTLVDPAGSFPHLPRMQLPSGVSPNLCKTPLEIETACHGILALIDPDTNPTGIVSLGFDMEWEYSTGIGGTGSKKTAIIQLATPTSVYLLCVYLLDKLPGSLKTILMSDHLIKIGRNIAADFSKLARDFKEFELPRKIGNQYQGTVELGSLAKQKQVTSDANTSLSNLVAAVLRKNLSKEMRSSEWGSAILTQEQIQYAALDAWVALELYNCMQALPDTGIPLSATTHVGQLVSLFVKQQEVARGKIVEQPANLNIKQNLQGETKEVNININTTKTRALIEIFEVLAPACIVAHHRMSLSDIQNGQEKFLAVVSLSSLRTYTPGATMLLEQIIPELPKNMGAPSLIRPPQVPDAIQSTVEQSDLIQSGMSMTEIRDEEDQGADQLDDDSDDSEDETEDITKDNTAASQELPAFTQGVTDQHDSHILADIFHVIQKVTKTISKRHSLSKRFARAFSDTLLIPDETDKNTIEAYLAKRNLDWNTMRAKRPSWLWRRVRRYVPRKEVLHPILKEFFDCWGNVICSVRKIPLFNEESWKKAHAVLQDVQRGWLSDPSSIPLYVYDGQQEGLTLYRCLRGTNSVEGGVHNPIHRLFAALNASPELADSLTTDFRHRHNTKQESRHKYHTEYKGHYDPWLSHAIHIIRGDIQWIKAPPSSIWSLTTTDPLSFAASSEQFGITRIPPEVRSDMHFATSLINNTHEEDIMSSYSIELLSLSKLSGKTKNVYNYLASVQGTQHAVVPLHTKEEYELFHILLRVEVNAKGAENSVFYKLPEHLEHYYNTWDEYRKTRQTMIQSQVQRQPNHDHIHTAAYVSETLPSAHHSRPGVLLQHEHEPEVSIHSNVNPDNNFDFAYSRSASPPSVELSTMDIDAPIIAPLSTLNDRKQQFMKMFGDVNEQSIFSGGPNDQPQPSQMNPVHGYLQPLPYYGSQPVAGTSQMAEHQTLQIVEWRNDRAKRRRKCKNCENYDCPGENNRARCNNK</sequence>
<dbReference type="Proteomes" id="UP000559256">
    <property type="component" value="Unassembled WGS sequence"/>
</dbReference>
<dbReference type="InterPro" id="IPR052408">
    <property type="entry name" value="Exonuclease_MUT-7-like"/>
</dbReference>
<keyword evidence="5" id="KW-1185">Reference proteome</keyword>
<reference evidence="4 5" key="1">
    <citation type="journal article" date="2020" name="ISME J.">
        <title>Uncovering the hidden diversity of litter-decomposition mechanisms in mushroom-forming fungi.</title>
        <authorList>
            <person name="Floudas D."/>
            <person name="Bentzer J."/>
            <person name="Ahren D."/>
            <person name="Johansson T."/>
            <person name="Persson P."/>
            <person name="Tunlid A."/>
        </authorList>
    </citation>
    <scope>NUCLEOTIDE SEQUENCE [LARGE SCALE GENOMIC DNA]</scope>
    <source>
        <strain evidence="4 5">CBS 291.85</strain>
    </source>
</reference>
<dbReference type="Pfam" id="PF01612">
    <property type="entry name" value="DNA_pol_A_exo1"/>
    <property type="match status" value="1"/>
</dbReference>
<dbReference type="OrthoDB" id="3267843at2759"/>
<evidence type="ECO:0000313" key="4">
    <source>
        <dbReference type="EMBL" id="KAF5342768.1"/>
    </source>
</evidence>
<feature type="region of interest" description="Disordered" evidence="1">
    <location>
        <begin position="855"/>
        <end position="892"/>
    </location>
</feature>
<feature type="domain" description="3'-5' exonuclease" evidence="2">
    <location>
        <begin position="535"/>
        <end position="694"/>
    </location>
</feature>
<dbReference type="GO" id="GO:0008408">
    <property type="term" value="F:3'-5' exonuclease activity"/>
    <property type="evidence" value="ECO:0007669"/>
    <property type="project" value="InterPro"/>
</dbReference>
<dbReference type="CDD" id="cd06141">
    <property type="entry name" value="WRN_exo"/>
    <property type="match status" value="1"/>
</dbReference>
<dbReference type="GO" id="GO:0003676">
    <property type="term" value="F:nucleic acid binding"/>
    <property type="evidence" value="ECO:0007669"/>
    <property type="project" value="InterPro"/>
</dbReference>
<dbReference type="Pfam" id="PF20499">
    <property type="entry name" value="DUF6729"/>
    <property type="match status" value="1"/>
</dbReference>
<feature type="domain" description="DUF6729" evidence="3">
    <location>
        <begin position="177"/>
        <end position="365"/>
    </location>
</feature>
<feature type="compositionally biased region" description="Low complexity" evidence="1">
    <location>
        <begin position="32"/>
        <end position="44"/>
    </location>
</feature>